<dbReference type="AlphaFoldDB" id="A0A1F6B0D3"/>
<organism evidence="1 2">
    <name type="scientific">Candidatus Gottesmanbacteria bacterium RIFCSPLOWO2_01_FULL_46_21</name>
    <dbReference type="NCBI Taxonomy" id="1798393"/>
    <lineage>
        <taxon>Bacteria</taxon>
        <taxon>Candidatus Gottesmaniibacteriota</taxon>
    </lineage>
</organism>
<dbReference type="SUPFAM" id="SSF51182">
    <property type="entry name" value="RmlC-like cupins"/>
    <property type="match status" value="1"/>
</dbReference>
<dbReference type="EMBL" id="MFJW01000001">
    <property type="protein sequence ID" value="OGG30386.1"/>
    <property type="molecule type" value="Genomic_DNA"/>
</dbReference>
<evidence type="ECO:0000313" key="2">
    <source>
        <dbReference type="Proteomes" id="UP000178461"/>
    </source>
</evidence>
<reference evidence="1 2" key="1">
    <citation type="journal article" date="2016" name="Nat. Commun.">
        <title>Thousands of microbial genomes shed light on interconnected biogeochemical processes in an aquifer system.</title>
        <authorList>
            <person name="Anantharaman K."/>
            <person name="Brown C.T."/>
            <person name="Hug L.A."/>
            <person name="Sharon I."/>
            <person name="Castelle C.J."/>
            <person name="Probst A.J."/>
            <person name="Thomas B.C."/>
            <person name="Singh A."/>
            <person name="Wilkins M.J."/>
            <person name="Karaoz U."/>
            <person name="Brodie E.L."/>
            <person name="Williams K.H."/>
            <person name="Hubbard S.S."/>
            <person name="Banfield J.F."/>
        </authorList>
    </citation>
    <scope>NUCLEOTIDE SEQUENCE [LARGE SCALE GENOMIC DNA]</scope>
</reference>
<comment type="caution">
    <text evidence="1">The sequence shown here is derived from an EMBL/GenBank/DDBJ whole genome shotgun (WGS) entry which is preliminary data.</text>
</comment>
<sequence>MSRGIEPVLYQNKEIACVYRRTIAVSGIRFLTEPENPFQIGIHDRKQKIRLPAHIHTCPKELVISEIQEILYVMRGKIRVTIISETNTPIAKKLLIAGDAILLKSQAHSVEFLGNARVFEIKQGPYPGDSHAKHYLS</sequence>
<evidence type="ECO:0008006" key="3">
    <source>
        <dbReference type="Google" id="ProtNLM"/>
    </source>
</evidence>
<dbReference type="Proteomes" id="UP000178461">
    <property type="component" value="Unassembled WGS sequence"/>
</dbReference>
<name>A0A1F6B0D3_9BACT</name>
<proteinExistence type="predicted"/>
<gene>
    <name evidence="1" type="ORF">A2971_00780</name>
</gene>
<protein>
    <recommendedName>
        <fullName evidence="3">Cupin 2 conserved barrel domain-containing protein</fullName>
    </recommendedName>
</protein>
<evidence type="ECO:0000313" key="1">
    <source>
        <dbReference type="EMBL" id="OGG30386.1"/>
    </source>
</evidence>
<accession>A0A1F6B0D3</accession>
<dbReference type="InterPro" id="IPR011051">
    <property type="entry name" value="RmlC_Cupin_sf"/>
</dbReference>